<organism evidence="2 3">
    <name type="scientific">Dibothriocephalus latus</name>
    <name type="common">Fish tapeworm</name>
    <name type="synonym">Diphyllobothrium latum</name>
    <dbReference type="NCBI Taxonomy" id="60516"/>
    <lineage>
        <taxon>Eukaryota</taxon>
        <taxon>Metazoa</taxon>
        <taxon>Spiralia</taxon>
        <taxon>Lophotrochozoa</taxon>
        <taxon>Platyhelminthes</taxon>
        <taxon>Cestoda</taxon>
        <taxon>Eucestoda</taxon>
        <taxon>Diphyllobothriidea</taxon>
        <taxon>Diphyllobothriidae</taxon>
        <taxon>Dibothriocephalus</taxon>
    </lineage>
</organism>
<dbReference type="AlphaFoldDB" id="A0A3P6SGB3"/>
<evidence type="ECO:0000256" key="1">
    <source>
        <dbReference type="SAM" id="MobiDB-lite"/>
    </source>
</evidence>
<sequence>MNPKRFWNKSLAGTATADSPMQHSYVFFGIALRESTLLDVEKTKQFLQLRDLLRKSNRLDALRQLDETIGEIQQRSISWLQLKAFSGERGTDSGFHSCPKGASSETFWNLEDQPNPVIPPK</sequence>
<evidence type="ECO:0000313" key="3">
    <source>
        <dbReference type="Proteomes" id="UP000281553"/>
    </source>
</evidence>
<keyword evidence="3" id="KW-1185">Reference proteome</keyword>
<reference evidence="2 3" key="1">
    <citation type="submission" date="2018-11" db="EMBL/GenBank/DDBJ databases">
        <authorList>
            <consortium name="Pathogen Informatics"/>
        </authorList>
    </citation>
    <scope>NUCLEOTIDE SEQUENCE [LARGE SCALE GENOMIC DNA]</scope>
</reference>
<protein>
    <submittedName>
        <fullName evidence="2">Uncharacterized protein</fullName>
    </submittedName>
</protein>
<gene>
    <name evidence="2" type="ORF">DILT_LOCUS2315</name>
</gene>
<name>A0A3P6SGB3_DIBLA</name>
<accession>A0A3P6SGB3</accession>
<proteinExistence type="predicted"/>
<evidence type="ECO:0000313" key="2">
    <source>
        <dbReference type="EMBL" id="VDK71297.1"/>
    </source>
</evidence>
<dbReference type="EMBL" id="UYRU01041929">
    <property type="protein sequence ID" value="VDK71297.1"/>
    <property type="molecule type" value="Genomic_DNA"/>
</dbReference>
<dbReference type="Proteomes" id="UP000281553">
    <property type="component" value="Unassembled WGS sequence"/>
</dbReference>
<feature type="region of interest" description="Disordered" evidence="1">
    <location>
        <begin position="88"/>
        <end position="121"/>
    </location>
</feature>